<comment type="caution">
    <text evidence="3">The sequence shown here is derived from an EMBL/GenBank/DDBJ whole genome shotgun (WGS) entry which is preliminary data.</text>
</comment>
<accession>A0A0C2EH97</accession>
<sequence length="336" mass="37079">MALKKALVLAVLLLTAGMATAAEESRIYVIKKGDTLWGISERFIKDPFYWPNLWATNPYIRNPHFIYPGQKLRIFPDRIEFVTAETEPAQIVEPAPEVEAPPVVRESITVKAFGGDGYIDSLVSSVGTLVDATDNRIMMGTGDRVFVELTDPGRVAPGDRFTLFHLGERVRHPQTNEYIGYLVSDLGTIQISEIHPQVASAQIIEAHREILRGALLRPYQPPRREVELKEAVAPLAGTLIGSTEKNLALGQNMVAYIDLGSEDGLEAGNLMIISRPRKATEIARQNRGPWAESLELPEIVLGAGVVIETRSRTASLLIVKSVDAINRGDRVHAEMR</sequence>
<evidence type="ECO:0000259" key="2">
    <source>
        <dbReference type="PROSITE" id="PS51782"/>
    </source>
</evidence>
<dbReference type="PANTHER" id="PTHR34700">
    <property type="entry name" value="POTASSIUM BINDING PROTEIN KBP"/>
    <property type="match status" value="1"/>
</dbReference>
<dbReference type="CDD" id="cd00118">
    <property type="entry name" value="LysM"/>
    <property type="match status" value="1"/>
</dbReference>
<dbReference type="SUPFAM" id="SSF54106">
    <property type="entry name" value="LysM domain"/>
    <property type="match status" value="1"/>
</dbReference>
<dbReference type="PROSITE" id="PS51782">
    <property type="entry name" value="LYSM"/>
    <property type="match status" value="1"/>
</dbReference>
<protein>
    <recommendedName>
        <fullName evidence="2">LysM domain-containing protein</fullName>
    </recommendedName>
</protein>
<dbReference type="InterPro" id="IPR036779">
    <property type="entry name" value="LysM_dom_sf"/>
</dbReference>
<dbReference type="Gene3D" id="3.10.350.10">
    <property type="entry name" value="LysM domain"/>
    <property type="match status" value="1"/>
</dbReference>
<dbReference type="SMART" id="SM00257">
    <property type="entry name" value="LysM"/>
    <property type="match status" value="1"/>
</dbReference>
<organism evidence="3 4">
    <name type="scientific">Geoalkalibacter ferrihydriticus DSM 17813</name>
    <dbReference type="NCBI Taxonomy" id="1121915"/>
    <lineage>
        <taxon>Bacteria</taxon>
        <taxon>Pseudomonadati</taxon>
        <taxon>Thermodesulfobacteriota</taxon>
        <taxon>Desulfuromonadia</taxon>
        <taxon>Desulfuromonadales</taxon>
        <taxon>Geoalkalibacteraceae</taxon>
        <taxon>Geoalkalibacter</taxon>
    </lineage>
</organism>
<evidence type="ECO:0000256" key="1">
    <source>
        <dbReference type="SAM" id="SignalP"/>
    </source>
</evidence>
<reference evidence="3 4" key="1">
    <citation type="submission" date="2014-12" db="EMBL/GenBank/DDBJ databases">
        <title>Genomes of Geoalkalibacter ferrihydriticus and Geoalkalibacter subterraneus, two haloalkaliphilic metal-reducing members of the Geobacteraceae.</title>
        <authorList>
            <person name="Badalamenti J.P."/>
            <person name="Torres C.I."/>
            <person name="Krajmalnik-Brown R."/>
            <person name="Bond D.R."/>
        </authorList>
    </citation>
    <scope>NUCLEOTIDE SEQUENCE [LARGE SCALE GENOMIC DNA]</scope>
    <source>
        <strain evidence="3 4">DSM 17813</strain>
    </source>
</reference>
<keyword evidence="1" id="KW-0732">Signal</keyword>
<gene>
    <name evidence="3" type="ORF">GFER_05520</name>
</gene>
<feature type="chain" id="PRO_5002148010" description="LysM domain-containing protein" evidence="1">
    <location>
        <begin position="22"/>
        <end position="336"/>
    </location>
</feature>
<feature type="domain" description="LysM" evidence="2">
    <location>
        <begin position="26"/>
        <end position="74"/>
    </location>
</feature>
<evidence type="ECO:0000313" key="4">
    <source>
        <dbReference type="Proteomes" id="UP000035068"/>
    </source>
</evidence>
<proteinExistence type="predicted"/>
<feature type="signal peptide" evidence="1">
    <location>
        <begin position="1"/>
        <end position="21"/>
    </location>
</feature>
<dbReference type="InterPro" id="IPR052196">
    <property type="entry name" value="Bact_Kbp"/>
</dbReference>
<dbReference type="Pfam" id="PF01476">
    <property type="entry name" value="LysM"/>
    <property type="match status" value="1"/>
</dbReference>
<dbReference type="InterPro" id="IPR018392">
    <property type="entry name" value="LysM"/>
</dbReference>
<keyword evidence="4" id="KW-1185">Reference proteome</keyword>
<dbReference type="PANTHER" id="PTHR34700:SF4">
    <property type="entry name" value="PHAGE-LIKE ELEMENT PBSX PROTEIN XKDP"/>
    <property type="match status" value="1"/>
</dbReference>
<dbReference type="EMBL" id="JWJD01000001">
    <property type="protein sequence ID" value="KIH78048.1"/>
    <property type="molecule type" value="Genomic_DNA"/>
</dbReference>
<evidence type="ECO:0000313" key="3">
    <source>
        <dbReference type="EMBL" id="KIH78048.1"/>
    </source>
</evidence>
<name>A0A0C2EH97_9BACT</name>
<dbReference type="AlphaFoldDB" id="A0A0C2EH97"/>
<dbReference type="RefSeq" id="WP_040096785.1">
    <property type="nucleotide sequence ID" value="NZ_JWJD01000001.1"/>
</dbReference>
<dbReference type="Proteomes" id="UP000035068">
    <property type="component" value="Unassembled WGS sequence"/>
</dbReference>